<keyword evidence="3 10" id="KW-0812">Transmembrane</keyword>
<dbReference type="PRINTS" id="PR00371">
    <property type="entry name" value="FPNCR"/>
</dbReference>
<dbReference type="GO" id="GO:0005789">
    <property type="term" value="C:endoplasmic reticulum membrane"/>
    <property type="evidence" value="ECO:0007669"/>
    <property type="project" value="UniProtKB-SubCell"/>
</dbReference>
<comment type="cofactor">
    <cofactor evidence="10">
        <name>FMN</name>
        <dbReference type="ChEBI" id="CHEBI:58210"/>
    </cofactor>
    <text evidence="10">Binds 1 FMN per monomer.</text>
</comment>
<evidence type="ECO:0000259" key="13">
    <source>
        <dbReference type="PROSITE" id="PS51384"/>
    </source>
</evidence>
<dbReference type="GO" id="GO:0050660">
    <property type="term" value="F:flavin adenine dinucleotide binding"/>
    <property type="evidence" value="ECO:0007669"/>
    <property type="project" value="UniProtKB-UniRule"/>
</dbReference>
<reference evidence="14 15" key="1">
    <citation type="submission" date="2024-01" db="EMBL/GenBank/DDBJ databases">
        <title>The genome of the rayed Mediterranean limpet Patella caerulea (Linnaeus, 1758).</title>
        <authorList>
            <person name="Anh-Thu Weber A."/>
            <person name="Halstead-Nussloch G."/>
        </authorList>
    </citation>
    <scope>NUCLEOTIDE SEQUENCE [LARGE SCALE GENOMIC DNA]</scope>
    <source>
        <strain evidence="14">AATW-2023a</strain>
        <tissue evidence="14">Whole specimen</tissue>
    </source>
</reference>
<dbReference type="Gene3D" id="2.40.30.10">
    <property type="entry name" value="Translation factors"/>
    <property type="match status" value="1"/>
</dbReference>
<comment type="function">
    <text evidence="10">This enzyme is required for electron transfer from NADP to cytochrome P450 in microsomes. It can also provide electron transfer to heme oxygenase and cytochrome B5.</text>
</comment>
<dbReference type="InterPro" id="IPR001433">
    <property type="entry name" value="OxRdtase_FAD/NAD-bd"/>
</dbReference>
<dbReference type="Gene3D" id="3.40.50.360">
    <property type="match status" value="1"/>
</dbReference>
<keyword evidence="2 10" id="KW-0288">FMN</keyword>
<evidence type="ECO:0000259" key="12">
    <source>
        <dbReference type="PROSITE" id="PS50902"/>
    </source>
</evidence>
<dbReference type="InterPro" id="IPR001094">
    <property type="entry name" value="Flavdoxin-like"/>
</dbReference>
<dbReference type="PIRSF" id="PIRSF000208">
    <property type="entry name" value="P450R"/>
    <property type="match status" value="1"/>
</dbReference>
<dbReference type="Gene3D" id="3.40.50.80">
    <property type="entry name" value="Nucleotide-binding domain of ferredoxin-NADP reductase (FNR) module"/>
    <property type="match status" value="1"/>
</dbReference>
<dbReference type="Proteomes" id="UP001347796">
    <property type="component" value="Unassembled WGS sequence"/>
</dbReference>
<feature type="binding site" evidence="10">
    <location>
        <position position="200"/>
    </location>
    <ligand>
        <name>FMN</name>
        <dbReference type="ChEBI" id="CHEBI:58210"/>
    </ligand>
</feature>
<comment type="similarity">
    <text evidence="10">In the N-terminal section; belongs to the flavodoxin family.</text>
</comment>
<dbReference type="FunFam" id="3.40.50.360:FF:000009">
    <property type="entry name" value="NADPH--cytochrome P450 reductase"/>
    <property type="match status" value="1"/>
</dbReference>
<evidence type="ECO:0000256" key="6">
    <source>
        <dbReference type="ARBA" id="ARBA00022857"/>
    </source>
</evidence>
<keyword evidence="4 10" id="KW-0256">Endoplasmic reticulum</keyword>
<dbReference type="GO" id="GO:0005829">
    <property type="term" value="C:cytosol"/>
    <property type="evidence" value="ECO:0007669"/>
    <property type="project" value="TreeGrafter"/>
</dbReference>
<feature type="binding site" evidence="10">
    <location>
        <position position="468"/>
    </location>
    <ligand>
        <name>FAD</name>
        <dbReference type="ChEBI" id="CHEBI:57692"/>
    </ligand>
</feature>
<accession>A0AAN8KDY5</accession>
<evidence type="ECO:0000256" key="10">
    <source>
        <dbReference type="HAMAP-Rule" id="MF_03212"/>
    </source>
</evidence>
<dbReference type="InterPro" id="IPR001709">
    <property type="entry name" value="Flavoprot_Pyr_Nucl_cyt_Rdtase"/>
</dbReference>
<protein>
    <recommendedName>
        <fullName evidence="10 11">NADPH--cytochrome P450 reductase</fullName>
        <shortName evidence="10">CPR</shortName>
        <shortName evidence="10">P450R</shortName>
        <ecNumber evidence="10 11">1.6.2.4</ecNumber>
    </recommendedName>
</protein>
<comment type="catalytic activity">
    <reaction evidence="10 11">
        <text>2 oxidized [cytochrome P450] + NADPH = 2 reduced [cytochrome P450] + NADP(+) + H(+)</text>
        <dbReference type="Rhea" id="RHEA:24040"/>
        <dbReference type="Rhea" id="RHEA-COMP:14627"/>
        <dbReference type="Rhea" id="RHEA-COMP:14628"/>
        <dbReference type="ChEBI" id="CHEBI:15378"/>
        <dbReference type="ChEBI" id="CHEBI:55376"/>
        <dbReference type="ChEBI" id="CHEBI:57783"/>
        <dbReference type="ChEBI" id="CHEBI:58349"/>
        <dbReference type="ChEBI" id="CHEBI:60344"/>
        <dbReference type="EC" id="1.6.2.4"/>
    </reaction>
</comment>
<dbReference type="HAMAP" id="MF_03212">
    <property type="entry name" value="NCPR"/>
    <property type="match status" value="1"/>
</dbReference>
<dbReference type="PANTHER" id="PTHR19384">
    <property type="entry name" value="NITRIC OXIDE SYNTHASE-RELATED"/>
    <property type="match status" value="1"/>
</dbReference>
<feature type="binding site" evidence="10">
    <location>
        <position position="290"/>
    </location>
    <ligand>
        <name>NADP(+)</name>
        <dbReference type="ChEBI" id="CHEBI:58349"/>
    </ligand>
</feature>
<organism evidence="14 15">
    <name type="scientific">Patella caerulea</name>
    <name type="common">Rayed Mediterranean limpet</name>
    <dbReference type="NCBI Taxonomy" id="87958"/>
    <lineage>
        <taxon>Eukaryota</taxon>
        <taxon>Metazoa</taxon>
        <taxon>Spiralia</taxon>
        <taxon>Lophotrochozoa</taxon>
        <taxon>Mollusca</taxon>
        <taxon>Gastropoda</taxon>
        <taxon>Patellogastropoda</taxon>
        <taxon>Patelloidea</taxon>
        <taxon>Patellidae</taxon>
        <taxon>Patella</taxon>
    </lineage>
</organism>
<dbReference type="Pfam" id="PF00175">
    <property type="entry name" value="NAD_binding_1"/>
    <property type="match status" value="1"/>
</dbReference>
<feature type="binding site" evidence="10">
    <location>
        <position position="523"/>
    </location>
    <ligand>
        <name>NADP(+)</name>
        <dbReference type="ChEBI" id="CHEBI:58349"/>
    </ligand>
</feature>
<evidence type="ECO:0000256" key="8">
    <source>
        <dbReference type="ARBA" id="ARBA00023002"/>
    </source>
</evidence>
<keyword evidence="8 10" id="KW-0560">Oxidoreductase</keyword>
<dbReference type="EC" id="1.6.2.4" evidence="10 11"/>
<dbReference type="SUPFAM" id="SSF52343">
    <property type="entry name" value="Ferredoxin reductase-like, C-terminal NADP-linked domain"/>
    <property type="match status" value="1"/>
</dbReference>
<dbReference type="InterPro" id="IPR008254">
    <property type="entry name" value="Flavodoxin/NO_synth"/>
</dbReference>
<feature type="binding site" evidence="10">
    <location>
        <position position="626"/>
    </location>
    <ligand>
        <name>NADP(+)</name>
        <dbReference type="ChEBI" id="CHEBI:58349"/>
    </ligand>
</feature>
<comment type="cofactor">
    <cofactor evidence="10">
        <name>FAD</name>
        <dbReference type="ChEBI" id="CHEBI:57692"/>
    </cofactor>
    <text evidence="10">Binds 1 FAD per monomer.</text>
</comment>
<dbReference type="GO" id="GO:0003958">
    <property type="term" value="F:NADPH-hemoprotein reductase activity"/>
    <property type="evidence" value="ECO:0007669"/>
    <property type="project" value="UniProtKB-UniRule"/>
</dbReference>
<dbReference type="InterPro" id="IPR039261">
    <property type="entry name" value="FNR_nucleotide-bd"/>
</dbReference>
<proteinExistence type="inferred from homology"/>
<dbReference type="InterPro" id="IPR017927">
    <property type="entry name" value="FAD-bd_FR_type"/>
</dbReference>
<keyword evidence="7 10" id="KW-1133">Transmembrane helix</keyword>
<dbReference type="PRINTS" id="PR00369">
    <property type="entry name" value="FLAVODOXIN"/>
</dbReference>
<evidence type="ECO:0000313" key="15">
    <source>
        <dbReference type="Proteomes" id="UP001347796"/>
    </source>
</evidence>
<dbReference type="Pfam" id="PF00667">
    <property type="entry name" value="FAD_binding_1"/>
    <property type="match status" value="1"/>
</dbReference>
<dbReference type="InterPro" id="IPR017938">
    <property type="entry name" value="Riboflavin_synthase-like_b-brl"/>
</dbReference>
<feature type="binding site" evidence="10">
    <location>
        <begin position="462"/>
        <end position="464"/>
    </location>
    <ligand>
        <name>FAD</name>
        <dbReference type="ChEBI" id="CHEBI:57692"/>
    </ligand>
</feature>
<dbReference type="AlphaFoldDB" id="A0AAN8KDY5"/>
<dbReference type="PROSITE" id="PS50902">
    <property type="entry name" value="FLAVODOXIN_LIKE"/>
    <property type="match status" value="1"/>
</dbReference>
<keyword evidence="9 10" id="KW-0472">Membrane</keyword>
<evidence type="ECO:0000256" key="4">
    <source>
        <dbReference type="ARBA" id="ARBA00022824"/>
    </source>
</evidence>
<evidence type="ECO:0000313" key="14">
    <source>
        <dbReference type="EMBL" id="KAK6190734.1"/>
    </source>
</evidence>
<feature type="transmembrane region" description="Helical" evidence="10">
    <location>
        <begin position="12"/>
        <end position="33"/>
    </location>
</feature>
<keyword evidence="15" id="KW-1185">Reference proteome</keyword>
<evidence type="ECO:0000256" key="7">
    <source>
        <dbReference type="ARBA" id="ARBA00022989"/>
    </source>
</evidence>
<sequence length="665" mass="75414">MSSSPGAGAGGYFSMIDFFVLSAAGGFAMYWFFFRNKKQDQPTFKKLTVTPVVERGSSSGFINKMKNTNRNVVVFYGSQTGTAEEFATRLAKDATRYGMKGMVADPEECDMEDLSQLTEIENSLVIFCLATYGEGDPTDNAQEFYDYLQGGGTDLDGIKYAVFALGNKTYEHFNAMGKYVDSRLEELGATRLIEVGLGDDDSNIEEDFVSWREKFWPIVCEHFGVQATGDDSSIRQYSLQVNEDLPKEKIYHGEISRLGSFNVQKPPYDAKNPFLAPIIANRELHKGGDRSCMHIELDITGSKIRYESGDHVAVYPMNDPDIVERIGKRLETDLDTVITLTNVDEEASKKHPFPNPTSYRTALTHYLDIQSPPRTHILRELAEYAEDPKEKEFLMSMTSSDGKDKYNDWIVKDHRNILAILDDLKSLKPPMDHICEMLPRLQARYYSISSSPKIHPTSIHITAVLISYTTRTGRSVKGVATKWLADKPVTDGKTYTVPIFVRKSQFRLPFKPSTPVIMIGPGTGLAPFRGFLQERDYLKKEGKPVGETILYFGCRYKAQDFIYEEEINQYLKNGSLTKLHIAFSRDQKEKVYVQHLLNKNKEEIWRLLENGGHIYVCGDARNMAREVHDMLERSVIEQGNLDATKAAEYIKKLQSKGRYSCDVWS</sequence>
<dbReference type="Gene3D" id="1.20.990.10">
    <property type="entry name" value="NADPH-cytochrome p450 Reductase, Chain A, domain 3"/>
    <property type="match status" value="1"/>
</dbReference>
<dbReference type="SUPFAM" id="SSF63380">
    <property type="entry name" value="Riboflavin synthase domain-like"/>
    <property type="match status" value="1"/>
</dbReference>
<keyword evidence="1 10" id="KW-0285">Flavoprotein</keyword>
<keyword evidence="6 10" id="KW-0521">NADP</keyword>
<evidence type="ECO:0000256" key="9">
    <source>
        <dbReference type="ARBA" id="ARBA00023136"/>
    </source>
</evidence>
<comment type="subcellular location">
    <subcellularLocation>
        <location evidence="10">Endoplasmic reticulum membrane</location>
        <topology evidence="10">Single-pass membrane protein</topology>
        <orientation evidence="10">Cytoplasmic side</orientation>
    </subcellularLocation>
</comment>
<comment type="caution">
    <text evidence="10">Lacks conserved residue(s) required for the propagation of feature annotation.</text>
</comment>
<dbReference type="FunFam" id="1.20.990.10:FF:000001">
    <property type="entry name" value="NADPH--cytochrome P450 reductase"/>
    <property type="match status" value="1"/>
</dbReference>
<dbReference type="GO" id="GO:0009725">
    <property type="term" value="P:response to hormone"/>
    <property type="evidence" value="ECO:0007669"/>
    <property type="project" value="TreeGrafter"/>
</dbReference>
<keyword evidence="5 10" id="KW-0274">FAD</keyword>
<dbReference type="PANTHER" id="PTHR19384:SF17">
    <property type="entry name" value="NADPH--CYTOCHROME P450 REDUCTASE"/>
    <property type="match status" value="1"/>
</dbReference>
<feature type="binding site" evidence="10">
    <location>
        <begin position="165"/>
        <end position="174"/>
    </location>
    <ligand>
        <name>FMN</name>
        <dbReference type="ChEBI" id="CHEBI:58210"/>
    </ligand>
</feature>
<gene>
    <name evidence="14" type="ORF">SNE40_002532</name>
</gene>
<dbReference type="InterPro" id="IPR003097">
    <property type="entry name" value="CysJ-like_FAD-binding"/>
</dbReference>
<dbReference type="CDD" id="cd06204">
    <property type="entry name" value="CYPOR"/>
    <property type="match status" value="1"/>
</dbReference>
<comment type="similarity">
    <text evidence="10">Belongs to the NADPH--cytochrome P450 reductase family.</text>
</comment>
<dbReference type="FunFam" id="3.40.50.80:FF:000001">
    <property type="entry name" value="NADPH--cytochrome P450 reductase 1"/>
    <property type="match status" value="1"/>
</dbReference>
<evidence type="ECO:0000256" key="3">
    <source>
        <dbReference type="ARBA" id="ARBA00022692"/>
    </source>
</evidence>
<feature type="binding site" evidence="10">
    <location>
        <position position="664"/>
    </location>
    <ligand>
        <name>FAD</name>
        <dbReference type="ChEBI" id="CHEBI:57692"/>
    </ligand>
</feature>
<evidence type="ECO:0000256" key="2">
    <source>
        <dbReference type="ARBA" id="ARBA00022643"/>
    </source>
</evidence>
<dbReference type="EMBL" id="JAZGQO010000002">
    <property type="protein sequence ID" value="KAK6190734.1"/>
    <property type="molecule type" value="Genomic_DNA"/>
</dbReference>
<feature type="binding site" evidence="10">
    <location>
        <begin position="130"/>
        <end position="133"/>
    </location>
    <ligand>
        <name>FMN</name>
        <dbReference type="ChEBI" id="CHEBI:58210"/>
    </ligand>
</feature>
<evidence type="ECO:0000256" key="5">
    <source>
        <dbReference type="ARBA" id="ARBA00022827"/>
    </source>
</evidence>
<feature type="binding site" evidence="10">
    <location>
        <begin position="78"/>
        <end position="83"/>
    </location>
    <ligand>
        <name>FMN</name>
        <dbReference type="ChEBI" id="CHEBI:58210"/>
    </ligand>
</feature>
<feature type="binding site" evidence="10">
    <location>
        <begin position="590"/>
        <end position="594"/>
    </location>
    <ligand>
        <name>NADP(+)</name>
        <dbReference type="ChEBI" id="CHEBI:58349"/>
    </ligand>
</feature>
<comment type="caution">
    <text evidence="14">The sequence shown here is derived from an EMBL/GenBank/DDBJ whole genome shotgun (WGS) entry which is preliminary data.</text>
</comment>
<feature type="binding site" evidence="10">
    <location>
        <begin position="584"/>
        <end position="585"/>
    </location>
    <ligand>
        <name>NADP(+)</name>
        <dbReference type="ChEBI" id="CHEBI:58349"/>
    </ligand>
</feature>
<comment type="similarity">
    <text evidence="10 11">In the C-terminal section; belongs to the flavoprotein pyridine nucleotide cytochrome reductase family.</text>
</comment>
<dbReference type="GO" id="GO:0010181">
    <property type="term" value="F:FMN binding"/>
    <property type="evidence" value="ECO:0007669"/>
    <property type="project" value="UniProtKB-UniRule"/>
</dbReference>
<dbReference type="PROSITE" id="PS51384">
    <property type="entry name" value="FAD_FR"/>
    <property type="match status" value="1"/>
</dbReference>
<dbReference type="InterPro" id="IPR029039">
    <property type="entry name" value="Flavoprotein-like_sf"/>
</dbReference>
<name>A0AAN8KDY5_PATCE</name>
<dbReference type="Pfam" id="PF00258">
    <property type="entry name" value="Flavodoxin_1"/>
    <property type="match status" value="1"/>
</dbReference>
<feature type="binding site" evidence="10">
    <location>
        <begin position="444"/>
        <end position="447"/>
    </location>
    <ligand>
        <name>FAD</name>
        <dbReference type="ChEBI" id="CHEBI:57692"/>
    </ligand>
</feature>
<dbReference type="InterPro" id="IPR023208">
    <property type="entry name" value="P450R"/>
</dbReference>
<evidence type="ECO:0000256" key="11">
    <source>
        <dbReference type="PIRNR" id="PIRNR000208"/>
    </source>
</evidence>
<evidence type="ECO:0000256" key="1">
    <source>
        <dbReference type="ARBA" id="ARBA00022630"/>
    </source>
</evidence>
<feature type="binding site" evidence="10">
    <location>
        <begin position="478"/>
        <end position="481"/>
    </location>
    <ligand>
        <name>FAD</name>
        <dbReference type="ChEBI" id="CHEBI:57692"/>
    </ligand>
</feature>
<dbReference type="InterPro" id="IPR023173">
    <property type="entry name" value="NADPH_Cyt_P450_Rdtase_alpha"/>
</dbReference>
<dbReference type="SUPFAM" id="SSF52218">
    <property type="entry name" value="Flavoproteins"/>
    <property type="match status" value="1"/>
</dbReference>
<dbReference type="GO" id="GO:0050661">
    <property type="term" value="F:NADP binding"/>
    <property type="evidence" value="ECO:0007669"/>
    <property type="project" value="UniProtKB-UniRule"/>
</dbReference>
<feature type="domain" description="Flavodoxin-like" evidence="12">
    <location>
        <begin position="72"/>
        <end position="216"/>
    </location>
</feature>
<feature type="domain" description="FAD-binding FR-type" evidence="13">
    <location>
        <begin position="271"/>
        <end position="509"/>
    </location>
</feature>